<gene>
    <name evidence="3" type="ORF">NCTC11647_04332</name>
</gene>
<accession>A0A2T3Q677</accession>
<dbReference type="Proteomes" id="UP000251647">
    <property type="component" value="Unassembled WGS sequence"/>
</dbReference>
<protein>
    <submittedName>
        <fullName evidence="3">Plasmid-partitioning protein</fullName>
    </submittedName>
</protein>
<dbReference type="Pfam" id="PF08775">
    <property type="entry name" value="ParB"/>
    <property type="match status" value="1"/>
</dbReference>
<sequence length="319" mass="36552">MFRPQDKRVGFKQGNQLTKRNIQESEQKVFIFASGAKVTASRIVVPSHDIQEKTSIHELNPRCQASLSLDSVRDILPSIEAEGVYTEGVAIKDSDGMYQLIDSSRRRYCCLTVCKDLPLWVIDGDVSRDDLLSFIDTTQSVKRLSYRELGMNYQSIMVDNALTKLEELADYLSIGRETCRKRLVAASIDQKLINVFPDCEGIPNTFYAKLAKIEKSLIKDNQDIDQFIESVISDFVADNLPVEDKQKLILKEMEEKLPNKKTKNTWTTKVLADFEDKNTYAKVMYSNDKRGLKIELNRLPSNLYQDIVDYIENKIKNEV</sequence>
<dbReference type="OrthoDB" id="5719994at2"/>
<dbReference type="GO" id="GO:0003677">
    <property type="term" value="F:DNA binding"/>
    <property type="evidence" value="ECO:0007669"/>
    <property type="project" value="UniProtKB-KW"/>
</dbReference>
<evidence type="ECO:0000256" key="1">
    <source>
        <dbReference type="ARBA" id="ARBA00023125"/>
    </source>
</evidence>
<dbReference type="PANTHER" id="PTHR38973">
    <property type="entry name" value="PLASMID PARTITIONING CONTROL PROTEIN-RELATED"/>
    <property type="match status" value="1"/>
</dbReference>
<proteinExistence type="predicted"/>
<dbReference type="Gene3D" id="1.10.10.2830">
    <property type="match status" value="1"/>
</dbReference>
<dbReference type="InterPro" id="IPR014884">
    <property type="entry name" value="ParB_fam_C"/>
</dbReference>
<keyword evidence="1" id="KW-0238">DNA-binding</keyword>
<evidence type="ECO:0000259" key="2">
    <source>
        <dbReference type="Pfam" id="PF08775"/>
    </source>
</evidence>
<dbReference type="EMBL" id="UATL01000008">
    <property type="protein sequence ID" value="SPY45987.1"/>
    <property type="molecule type" value="Genomic_DNA"/>
</dbReference>
<dbReference type="PANTHER" id="PTHR38973:SF1">
    <property type="entry name" value="PLASMID PARTITION PROTEIN B"/>
    <property type="match status" value="1"/>
</dbReference>
<dbReference type="RefSeq" id="WP_005306824.1">
    <property type="nucleotide sequence ID" value="NZ_CP079239.1"/>
</dbReference>
<reference evidence="3 4" key="1">
    <citation type="submission" date="2018-06" db="EMBL/GenBank/DDBJ databases">
        <authorList>
            <consortium name="Pathogen Informatics"/>
            <person name="Doyle S."/>
        </authorList>
    </citation>
    <scope>NUCLEOTIDE SEQUENCE [LARGE SCALE GENOMIC DNA]</scope>
    <source>
        <strain evidence="3 4">NCTC11647</strain>
    </source>
</reference>
<organism evidence="3 4">
    <name type="scientific">Photobacterium damselae</name>
    <dbReference type="NCBI Taxonomy" id="38293"/>
    <lineage>
        <taxon>Bacteria</taxon>
        <taxon>Pseudomonadati</taxon>
        <taxon>Pseudomonadota</taxon>
        <taxon>Gammaproteobacteria</taxon>
        <taxon>Vibrionales</taxon>
        <taxon>Vibrionaceae</taxon>
        <taxon>Photobacterium</taxon>
    </lineage>
</organism>
<dbReference type="AlphaFoldDB" id="A0A2T3Q677"/>
<evidence type="ECO:0000313" key="4">
    <source>
        <dbReference type="Proteomes" id="UP000251647"/>
    </source>
</evidence>
<evidence type="ECO:0000313" key="3">
    <source>
        <dbReference type="EMBL" id="SPY45987.1"/>
    </source>
</evidence>
<feature type="domain" description="ParB protein family C-terminal" evidence="2">
    <location>
        <begin position="196"/>
        <end position="311"/>
    </location>
</feature>
<name>A0A2T3Q677_PHODM</name>
<dbReference type="CDD" id="cd16394">
    <property type="entry name" value="sopB_N"/>
    <property type="match status" value="1"/>
</dbReference>